<organism evidence="2">
    <name type="scientific">marine sediment metagenome</name>
    <dbReference type="NCBI Taxonomy" id="412755"/>
    <lineage>
        <taxon>unclassified sequences</taxon>
        <taxon>metagenomes</taxon>
        <taxon>ecological metagenomes</taxon>
    </lineage>
</organism>
<keyword evidence="1" id="KW-1133">Transmembrane helix</keyword>
<evidence type="ECO:0000313" key="2">
    <source>
        <dbReference type="EMBL" id="KKN44516.1"/>
    </source>
</evidence>
<gene>
    <name evidence="2" type="ORF">LCGC14_0691960</name>
</gene>
<name>A0A0F9T6B2_9ZZZZ</name>
<keyword evidence="1" id="KW-0812">Transmembrane</keyword>
<dbReference type="EMBL" id="LAZR01001445">
    <property type="protein sequence ID" value="KKN44516.1"/>
    <property type="molecule type" value="Genomic_DNA"/>
</dbReference>
<feature type="transmembrane region" description="Helical" evidence="1">
    <location>
        <begin position="49"/>
        <end position="74"/>
    </location>
</feature>
<dbReference type="AlphaFoldDB" id="A0A0F9T6B2"/>
<comment type="caution">
    <text evidence="2">The sequence shown here is derived from an EMBL/GenBank/DDBJ whole genome shotgun (WGS) entry which is preliminary data.</text>
</comment>
<feature type="transmembrane region" description="Helical" evidence="1">
    <location>
        <begin position="9"/>
        <end position="29"/>
    </location>
</feature>
<proteinExistence type="predicted"/>
<evidence type="ECO:0000256" key="1">
    <source>
        <dbReference type="SAM" id="Phobius"/>
    </source>
</evidence>
<reference evidence="2" key="1">
    <citation type="journal article" date="2015" name="Nature">
        <title>Complex archaea that bridge the gap between prokaryotes and eukaryotes.</title>
        <authorList>
            <person name="Spang A."/>
            <person name="Saw J.H."/>
            <person name="Jorgensen S.L."/>
            <person name="Zaremba-Niedzwiedzka K."/>
            <person name="Martijn J."/>
            <person name="Lind A.E."/>
            <person name="van Eijk R."/>
            <person name="Schleper C."/>
            <person name="Guy L."/>
            <person name="Ettema T.J."/>
        </authorList>
    </citation>
    <scope>NUCLEOTIDE SEQUENCE</scope>
</reference>
<protein>
    <submittedName>
        <fullName evidence="2">Uncharacterized protein</fullName>
    </submittedName>
</protein>
<keyword evidence="1" id="KW-0472">Membrane</keyword>
<sequence length="84" mass="9396">MMRVRLLKIFGKISALGFFTSMVIVLFTYPNIPEGSFYNISNWTIGDWIISIPVSMLLLSGVSMITIILSYIVCPEKESGMENG</sequence>
<accession>A0A0F9T6B2</accession>